<evidence type="ECO:0000259" key="6">
    <source>
        <dbReference type="Pfam" id="PF00496"/>
    </source>
</evidence>
<gene>
    <name evidence="7" type="ORF">C8D77_104136</name>
</gene>
<dbReference type="CDD" id="cd08512">
    <property type="entry name" value="PBP2_NikA_DppA_OppA_like_7"/>
    <property type="match status" value="1"/>
</dbReference>
<reference evidence="7 8" key="1">
    <citation type="submission" date="2018-05" db="EMBL/GenBank/DDBJ databases">
        <title>Genomic Encyclopedia of Type Strains, Phase IV (KMG-IV): sequencing the most valuable type-strain genomes for metagenomic binning, comparative biology and taxonomic classification.</title>
        <authorList>
            <person name="Goeker M."/>
        </authorList>
    </citation>
    <scope>NUCLEOTIDE SEQUENCE [LARGE SCALE GENOMIC DNA]</scope>
    <source>
        <strain evidence="7 8">DSM 2626</strain>
    </source>
</reference>
<keyword evidence="4 5" id="KW-0732">Signal</keyword>
<dbReference type="GO" id="GO:1904680">
    <property type="term" value="F:peptide transmembrane transporter activity"/>
    <property type="evidence" value="ECO:0007669"/>
    <property type="project" value="TreeGrafter"/>
</dbReference>
<dbReference type="GO" id="GO:0030288">
    <property type="term" value="C:outer membrane-bounded periplasmic space"/>
    <property type="evidence" value="ECO:0007669"/>
    <property type="project" value="UniProtKB-ARBA"/>
</dbReference>
<organism evidence="7 8">
    <name type="scientific">Rhizobium loti</name>
    <name type="common">Mesorhizobium loti</name>
    <dbReference type="NCBI Taxonomy" id="381"/>
    <lineage>
        <taxon>Bacteria</taxon>
        <taxon>Pseudomonadati</taxon>
        <taxon>Pseudomonadota</taxon>
        <taxon>Alphaproteobacteria</taxon>
        <taxon>Hyphomicrobiales</taxon>
        <taxon>Phyllobacteriaceae</taxon>
        <taxon>Mesorhizobium</taxon>
    </lineage>
</organism>
<dbReference type="AlphaFoldDB" id="A0A8E2WBL2"/>
<evidence type="ECO:0000313" key="8">
    <source>
        <dbReference type="Proteomes" id="UP000245631"/>
    </source>
</evidence>
<dbReference type="GO" id="GO:0043190">
    <property type="term" value="C:ATP-binding cassette (ABC) transporter complex"/>
    <property type="evidence" value="ECO:0007669"/>
    <property type="project" value="InterPro"/>
</dbReference>
<dbReference type="Pfam" id="PF00496">
    <property type="entry name" value="SBP_bac_5"/>
    <property type="match status" value="1"/>
</dbReference>
<dbReference type="PANTHER" id="PTHR30290:SF10">
    <property type="entry name" value="PERIPLASMIC OLIGOPEPTIDE-BINDING PROTEIN-RELATED"/>
    <property type="match status" value="1"/>
</dbReference>
<evidence type="ECO:0000256" key="3">
    <source>
        <dbReference type="ARBA" id="ARBA00022448"/>
    </source>
</evidence>
<dbReference type="Gene3D" id="3.40.190.10">
    <property type="entry name" value="Periplasmic binding protein-like II"/>
    <property type="match status" value="1"/>
</dbReference>
<dbReference type="GO" id="GO:0015833">
    <property type="term" value="P:peptide transport"/>
    <property type="evidence" value="ECO:0007669"/>
    <property type="project" value="TreeGrafter"/>
</dbReference>
<evidence type="ECO:0000256" key="4">
    <source>
        <dbReference type="ARBA" id="ARBA00022729"/>
    </source>
</evidence>
<keyword evidence="3" id="KW-0813">Transport</keyword>
<dbReference type="SUPFAM" id="SSF53850">
    <property type="entry name" value="Periplasmic binding protein-like II"/>
    <property type="match status" value="1"/>
</dbReference>
<feature type="signal peptide" evidence="5">
    <location>
        <begin position="1"/>
        <end position="33"/>
    </location>
</feature>
<dbReference type="InterPro" id="IPR000914">
    <property type="entry name" value="SBP_5_dom"/>
</dbReference>
<evidence type="ECO:0000256" key="2">
    <source>
        <dbReference type="ARBA" id="ARBA00005695"/>
    </source>
</evidence>
<evidence type="ECO:0000256" key="5">
    <source>
        <dbReference type="SAM" id="SignalP"/>
    </source>
</evidence>
<dbReference type="PANTHER" id="PTHR30290">
    <property type="entry name" value="PERIPLASMIC BINDING COMPONENT OF ABC TRANSPORTER"/>
    <property type="match status" value="1"/>
</dbReference>
<evidence type="ECO:0000256" key="1">
    <source>
        <dbReference type="ARBA" id="ARBA00004418"/>
    </source>
</evidence>
<dbReference type="EMBL" id="QGGH01000004">
    <property type="protein sequence ID" value="PWJ90794.1"/>
    <property type="molecule type" value="Genomic_DNA"/>
</dbReference>
<comment type="subcellular location">
    <subcellularLocation>
        <location evidence="1">Periplasm</location>
    </subcellularLocation>
</comment>
<feature type="chain" id="PRO_5034507474" evidence="5">
    <location>
        <begin position="34"/>
        <end position="534"/>
    </location>
</feature>
<dbReference type="PIRSF" id="PIRSF002741">
    <property type="entry name" value="MppA"/>
    <property type="match status" value="1"/>
</dbReference>
<name>A0A8E2WBL2_RHILI</name>
<comment type="similarity">
    <text evidence="2">Belongs to the bacterial solute-binding protein 5 family.</text>
</comment>
<proteinExistence type="inferred from homology"/>
<dbReference type="Gene3D" id="3.90.76.10">
    <property type="entry name" value="Dipeptide-binding Protein, Domain 1"/>
    <property type="match status" value="1"/>
</dbReference>
<dbReference type="Gene3D" id="3.10.105.10">
    <property type="entry name" value="Dipeptide-binding Protein, Domain 3"/>
    <property type="match status" value="1"/>
</dbReference>
<dbReference type="InterPro" id="IPR030678">
    <property type="entry name" value="Peptide/Ni-bd"/>
</dbReference>
<protein>
    <submittedName>
        <fullName evidence="7">Peptide/nickel transport system substrate-binding protein</fullName>
    </submittedName>
</protein>
<sequence length="534" mass="57856">MNMTILPRAKTRATMLAAVLLATSAFWAPATFAQDSKPLVIARNIDLNSLDPHRAFCDTCQIYNSSVYESLLTLDKDNKLIPLLASKWEGNADQSSFTFTLDPAAKFSDGSPVEAKDVKWSWERLKNLKGSASFLMDNVASIETPDAHTVVVKMVAPSSEFLNIAAAPYAAVVNSKVASEAGAKADADASTTDNAEAWFLAHSAGSAPFVLKSYEPNSELRLARNDKYWRTAPALSEVVIRQTKDAVAQAQMLQSGTADIAMQIDPDTAKTMTGSDVKIETVPSYNFIYVALSPGAKANKVPLTPEVREAISLGLDRPSILDFTIGSEGQLISAPIPLGFPGGSGFEAQPYDVAKAKELLAKAGHADGFEMEAAFPGMNVYGVDLSLLMQKVQQDLAKINIKLDLQPIPFANWRERVNGDGIPMTAVFYAPDYYGTSQYIDYFAMTKGSPWSRRAGAERDPSVINPKEADLYKAALAASGDEAAKLWHQIGEEMIKDRIILPLVSPNLILAYKSDVKGVRYSACCNLPLAELSH</sequence>
<dbReference type="Proteomes" id="UP000245631">
    <property type="component" value="Unassembled WGS sequence"/>
</dbReference>
<evidence type="ECO:0000313" key="7">
    <source>
        <dbReference type="EMBL" id="PWJ90794.1"/>
    </source>
</evidence>
<feature type="domain" description="Solute-binding protein family 5" evidence="6">
    <location>
        <begin position="79"/>
        <end position="446"/>
    </location>
</feature>
<comment type="caution">
    <text evidence="7">The sequence shown here is derived from an EMBL/GenBank/DDBJ whole genome shotgun (WGS) entry which is preliminary data.</text>
</comment>
<accession>A0A8E2WBL2</accession>
<dbReference type="InterPro" id="IPR039424">
    <property type="entry name" value="SBP_5"/>
</dbReference>